<sequence>MGGPEGQVIPDGFIPNGLLPSEATSVARVLDRDRWSQVEKRTAELIERIQPNQPSEERRNAVASYVQRLIMKCFSCQVFTFGSVPLKTYLPDGDIDLTAFSNNQNWKDNWASEVRDILESEEKSKDAEFRVKDVQYIQAEVKIVKCLVENIVVDISMNQLGGLCTLCFLEEVDKLISHNHLFKRSIILIKAWCYYESRILGAHHGLISTYALETLVLYIFHVYNNTFAGPFEVLYRFLEFFSKFDWDNYCLSLWGPVPIRSLPRIRAEAPRKDCGELLLNSLFLNACNSVYAVMPNNQENQEQPFVSKYFNIVDPLRANNNLGRSVSKGNFFRIRSAFAFGAQQLMRLLDCPEENIIAELDFFFRNTWDRHGKGHRPDAPYDLYAQNKQVIESSTCHESEVGKAQEPEQRFGTSDVSAVSHTQSQQANGTSNPIMTSNSKQTSSMNTFTDRGQNPNYSLKEVKAMRHFARAHSSPEFAQISGELSPQHRHIGTLETDRGHGHSGSSIIDNSKRSSSRSRIWEKQSNQVSAENQQSSWQTTTSDWRSDDAVDSKNASNSYYNSFGLKDHSEIMRMHQEEQDYFNMASPYNNHIFNGYLQALVSSNSTDLPFPVPPPIIASGFSHANSFGIPPENGTYFEYLWDHNMHYSQGLVPFAATQCFPSVGMMLNQEEIIEPVDDNLEVSELDHEDSYGGFWSEQDVNCVRGYGYEYGNIQAQYLRDKQMFASDDSNSSNSSWLTGSYGYPSKDFGTTIENRWLTRENYGDDPPDERTVESDANSTASSRFVPTSHSTTLSSDSSSNGPSTLTRDQKGVKSAHPTQPFAQRENQYEEKLIDCVSSQPDDNREWNHQSTVDTNLAESTTVETVISDETHQSTSYARGPITASNLGGPVIHPFVGPGSRQRAVDDQGLMPITFYPTGPPFPFFTMLPFPTETITSYAATSPRDVNAELSNHHARQSNVILGSTVRLEQSDTPREYNSIKHDATSESSEEQRSDILNSDFASHWQNLQYGRFCQNAQLQGPLLYPPPLFVPATHLQGQFPLNGPGRSSANINIMPRRPHPVPRMPIQRAYDSHLGIGPHFPTELPRFHGGTGTYLPNPRFIKNRHYRNTRNHRESYSYDWRDYNGEREGNWNSNSKRSGNRSQFRYQVERQGTRMEKTNPSYRRPDKSWNSYKNGSFSPYNSHNSSFNSSISNKHVTANVRHGMQSLPVAPLNEISPSESAVPPAVMLYPYNQNVSCDSNEGLDFGSLGPVHRTGTNKASHEGESSHAEEGDSEQSSPDDDSSPNFRRVYQTDAQSR</sequence>
<proteinExistence type="predicted"/>
<dbReference type="Proteomes" id="UP000828941">
    <property type="component" value="Chromosome 12"/>
</dbReference>
<comment type="caution">
    <text evidence="1">The sequence shown here is derived from an EMBL/GenBank/DDBJ whole genome shotgun (WGS) entry which is preliminary data.</text>
</comment>
<name>A0ACB9LBI8_BAUVA</name>
<organism evidence="1 2">
    <name type="scientific">Bauhinia variegata</name>
    <name type="common">Purple orchid tree</name>
    <name type="synonym">Phanera variegata</name>
    <dbReference type="NCBI Taxonomy" id="167791"/>
    <lineage>
        <taxon>Eukaryota</taxon>
        <taxon>Viridiplantae</taxon>
        <taxon>Streptophyta</taxon>
        <taxon>Embryophyta</taxon>
        <taxon>Tracheophyta</taxon>
        <taxon>Spermatophyta</taxon>
        <taxon>Magnoliopsida</taxon>
        <taxon>eudicotyledons</taxon>
        <taxon>Gunneridae</taxon>
        <taxon>Pentapetalae</taxon>
        <taxon>rosids</taxon>
        <taxon>fabids</taxon>
        <taxon>Fabales</taxon>
        <taxon>Fabaceae</taxon>
        <taxon>Cercidoideae</taxon>
        <taxon>Cercideae</taxon>
        <taxon>Bauhiniinae</taxon>
        <taxon>Bauhinia</taxon>
    </lineage>
</organism>
<evidence type="ECO:0000313" key="2">
    <source>
        <dbReference type="Proteomes" id="UP000828941"/>
    </source>
</evidence>
<evidence type="ECO:0000313" key="1">
    <source>
        <dbReference type="EMBL" id="KAI4307136.1"/>
    </source>
</evidence>
<reference evidence="1 2" key="1">
    <citation type="journal article" date="2022" name="DNA Res.">
        <title>Chromosomal-level genome assembly of the orchid tree Bauhinia variegata (Leguminosae; Cercidoideae) supports the allotetraploid origin hypothesis of Bauhinia.</title>
        <authorList>
            <person name="Zhong Y."/>
            <person name="Chen Y."/>
            <person name="Zheng D."/>
            <person name="Pang J."/>
            <person name="Liu Y."/>
            <person name="Luo S."/>
            <person name="Meng S."/>
            <person name="Qian L."/>
            <person name="Wei D."/>
            <person name="Dai S."/>
            <person name="Zhou R."/>
        </authorList>
    </citation>
    <scope>NUCLEOTIDE SEQUENCE [LARGE SCALE GENOMIC DNA]</scope>
    <source>
        <strain evidence="1">BV-YZ2020</strain>
    </source>
</reference>
<accession>A0ACB9LBI8</accession>
<dbReference type="EMBL" id="CM039437">
    <property type="protein sequence ID" value="KAI4307136.1"/>
    <property type="molecule type" value="Genomic_DNA"/>
</dbReference>
<protein>
    <submittedName>
        <fullName evidence="1">Uncharacterized protein</fullName>
    </submittedName>
</protein>
<gene>
    <name evidence="1" type="ORF">L6164_030355</name>
</gene>
<keyword evidence="2" id="KW-1185">Reference proteome</keyword>